<proteinExistence type="predicted"/>
<reference evidence="1" key="1">
    <citation type="submission" date="2020-09" db="EMBL/GenBank/DDBJ databases">
        <title>Iningainema tapete sp. nov. (Scytonemataceae, Cyanobacteria) from greenhouses in central Florida (USA) produces two types of nodularin with biosynthetic potential for microcystin-LR and anabaenopeptins.</title>
        <authorList>
            <person name="Berthold D.E."/>
            <person name="Lefler F.W."/>
            <person name="Huang I.-S."/>
            <person name="Abdulla H."/>
            <person name="Zimba P.V."/>
            <person name="Laughinghouse H.D. IV."/>
        </authorList>
    </citation>
    <scope>NUCLEOTIDE SEQUENCE</scope>
    <source>
        <strain evidence="1">BLCCT55</strain>
    </source>
</reference>
<organism evidence="1 2">
    <name type="scientific">Iningainema tapete BLCC-T55</name>
    <dbReference type="NCBI Taxonomy" id="2748662"/>
    <lineage>
        <taxon>Bacteria</taxon>
        <taxon>Bacillati</taxon>
        <taxon>Cyanobacteriota</taxon>
        <taxon>Cyanophyceae</taxon>
        <taxon>Nostocales</taxon>
        <taxon>Scytonemataceae</taxon>
        <taxon>Iningainema tapete</taxon>
    </lineage>
</organism>
<dbReference type="RefSeq" id="WP_190826350.1">
    <property type="nucleotide sequence ID" value="NZ_CAWPPI010000034.1"/>
</dbReference>
<protein>
    <submittedName>
        <fullName evidence="1">Uncharacterized protein</fullName>
    </submittedName>
</protein>
<evidence type="ECO:0000313" key="2">
    <source>
        <dbReference type="Proteomes" id="UP000629098"/>
    </source>
</evidence>
<keyword evidence="2" id="KW-1185">Reference proteome</keyword>
<dbReference type="EMBL" id="JACXAE010000034">
    <property type="protein sequence ID" value="MBD2772061.1"/>
    <property type="molecule type" value="Genomic_DNA"/>
</dbReference>
<evidence type="ECO:0000313" key="1">
    <source>
        <dbReference type="EMBL" id="MBD2772061.1"/>
    </source>
</evidence>
<sequence length="123" mass="14516">MTVAVRQAFADQEGLFWLVSGVLRFVFPQQPLDSSLRKIQVLSTKMRKTRVYRHTSGVLCYDYYFTNNALRVWLRRYMILDTAQLLLLWLYSFDEVVTSISLNYLKSIICTQIYLLYFFSSSA</sequence>
<name>A0A8J6XH64_9CYAN</name>
<dbReference type="AlphaFoldDB" id="A0A8J6XH64"/>
<dbReference type="Proteomes" id="UP000629098">
    <property type="component" value="Unassembled WGS sequence"/>
</dbReference>
<gene>
    <name evidence="1" type="ORF">ICL16_08150</name>
</gene>
<accession>A0A8J6XH64</accession>
<comment type="caution">
    <text evidence="1">The sequence shown here is derived from an EMBL/GenBank/DDBJ whole genome shotgun (WGS) entry which is preliminary data.</text>
</comment>